<sequence length="69" mass="7536">MSFFKLSSMSAYSATHCKVFSVGLKLTRIGSYNLSSYRLISLDIVPMAVWSGAIEECPPGCNTSIPRSK</sequence>
<evidence type="ECO:0000313" key="2">
    <source>
        <dbReference type="Proteomes" id="UP000788993"/>
    </source>
</evidence>
<name>A0A9P8T871_9ASCO</name>
<evidence type="ECO:0000313" key="1">
    <source>
        <dbReference type="EMBL" id="KAH3669948.1"/>
    </source>
</evidence>
<dbReference type="AlphaFoldDB" id="A0A9P8T871"/>
<dbReference type="EMBL" id="JAEUBD010000983">
    <property type="protein sequence ID" value="KAH3669948.1"/>
    <property type="molecule type" value="Genomic_DNA"/>
</dbReference>
<organism evidence="1 2">
    <name type="scientific">Ogataea polymorpha</name>
    <dbReference type="NCBI Taxonomy" id="460523"/>
    <lineage>
        <taxon>Eukaryota</taxon>
        <taxon>Fungi</taxon>
        <taxon>Dikarya</taxon>
        <taxon>Ascomycota</taxon>
        <taxon>Saccharomycotina</taxon>
        <taxon>Pichiomycetes</taxon>
        <taxon>Pichiales</taxon>
        <taxon>Pichiaceae</taxon>
        <taxon>Ogataea</taxon>
    </lineage>
</organism>
<reference evidence="1" key="1">
    <citation type="journal article" date="2021" name="Open Biol.">
        <title>Shared evolutionary footprints suggest mitochondrial oxidative damage underlies multiple complex I losses in fungi.</title>
        <authorList>
            <person name="Schikora-Tamarit M.A."/>
            <person name="Marcet-Houben M."/>
            <person name="Nosek J."/>
            <person name="Gabaldon T."/>
        </authorList>
    </citation>
    <scope>NUCLEOTIDE SEQUENCE</scope>
    <source>
        <strain evidence="1">NCAIM Y.01608</strain>
    </source>
</reference>
<comment type="caution">
    <text evidence="1">The sequence shown here is derived from an EMBL/GenBank/DDBJ whole genome shotgun (WGS) entry which is preliminary data.</text>
</comment>
<proteinExistence type="predicted"/>
<reference evidence="1" key="2">
    <citation type="submission" date="2021-01" db="EMBL/GenBank/DDBJ databases">
        <authorList>
            <person name="Schikora-Tamarit M.A."/>
        </authorList>
    </citation>
    <scope>NUCLEOTIDE SEQUENCE</scope>
    <source>
        <strain evidence="1">NCAIM Y.01608</strain>
    </source>
</reference>
<dbReference type="Proteomes" id="UP000788993">
    <property type="component" value="Unassembled WGS sequence"/>
</dbReference>
<accession>A0A9P8T871</accession>
<protein>
    <submittedName>
        <fullName evidence="1">Uncharacterized protein</fullName>
    </submittedName>
</protein>
<keyword evidence="2" id="KW-1185">Reference proteome</keyword>
<gene>
    <name evidence="1" type="ORF">OGATHE_002761</name>
</gene>